<sequence>MGIRLLAVVHAKQFFRRSSSVIPGDVPKGYCGVYVGDQSQKKRYVIPFSYLKDPEFQDLLTQAQEEFGYNHAMGDNQIIMGIRLLAVIHAKQFLRRSSWVIPGDVPKSYCGVYVGDQSQKKRFVIPISYLKDPELRDLLSQAQEEFGYNHANGGLNIPCSEHIFINLTSRLNG</sequence>
<dbReference type="AlphaFoldDB" id="A0A978USI5"/>
<dbReference type="InterPro" id="IPR003676">
    <property type="entry name" value="SAUR_fam"/>
</dbReference>
<dbReference type="GO" id="GO:0009733">
    <property type="term" value="P:response to auxin"/>
    <property type="evidence" value="ECO:0007669"/>
    <property type="project" value="InterPro"/>
</dbReference>
<gene>
    <name evidence="2" type="ORF">FEM48_Zijuj09G0106400</name>
</gene>
<proteinExistence type="inferred from homology"/>
<comment type="similarity">
    <text evidence="1">Belongs to the ARG7 family.</text>
</comment>
<dbReference type="Proteomes" id="UP000813462">
    <property type="component" value="Unassembled WGS sequence"/>
</dbReference>
<dbReference type="PANTHER" id="PTHR31929">
    <property type="entry name" value="SAUR-LIKE AUXIN-RESPONSIVE PROTEIN FAMILY-RELATED"/>
    <property type="match status" value="1"/>
</dbReference>
<name>A0A978USI5_ZIZJJ</name>
<dbReference type="Pfam" id="PF02519">
    <property type="entry name" value="Auxin_inducible"/>
    <property type="match status" value="2"/>
</dbReference>
<evidence type="ECO:0000313" key="2">
    <source>
        <dbReference type="EMBL" id="KAH7517835.1"/>
    </source>
</evidence>
<comment type="caution">
    <text evidence="2">The sequence shown here is derived from an EMBL/GenBank/DDBJ whole genome shotgun (WGS) entry which is preliminary data.</text>
</comment>
<protein>
    <recommendedName>
        <fullName evidence="4">Auxin-induced protein 15A-like</fullName>
    </recommendedName>
</protein>
<dbReference type="EMBL" id="JAEACU010000009">
    <property type="protein sequence ID" value="KAH7517835.1"/>
    <property type="molecule type" value="Genomic_DNA"/>
</dbReference>
<organism evidence="2 3">
    <name type="scientific">Ziziphus jujuba var. spinosa</name>
    <dbReference type="NCBI Taxonomy" id="714518"/>
    <lineage>
        <taxon>Eukaryota</taxon>
        <taxon>Viridiplantae</taxon>
        <taxon>Streptophyta</taxon>
        <taxon>Embryophyta</taxon>
        <taxon>Tracheophyta</taxon>
        <taxon>Spermatophyta</taxon>
        <taxon>Magnoliopsida</taxon>
        <taxon>eudicotyledons</taxon>
        <taxon>Gunneridae</taxon>
        <taxon>Pentapetalae</taxon>
        <taxon>rosids</taxon>
        <taxon>fabids</taxon>
        <taxon>Rosales</taxon>
        <taxon>Rhamnaceae</taxon>
        <taxon>Paliureae</taxon>
        <taxon>Ziziphus</taxon>
    </lineage>
</organism>
<reference evidence="2" key="1">
    <citation type="journal article" date="2021" name="Front. Plant Sci.">
        <title>Chromosome-Scale Genome Assembly for Chinese Sour Jujube and Insights Into Its Genome Evolution and Domestication Signature.</title>
        <authorList>
            <person name="Shen L.-Y."/>
            <person name="Luo H."/>
            <person name="Wang X.-L."/>
            <person name="Wang X.-M."/>
            <person name="Qiu X.-J."/>
            <person name="Liu H."/>
            <person name="Zhou S.-S."/>
            <person name="Jia K.-H."/>
            <person name="Nie S."/>
            <person name="Bao Y.-T."/>
            <person name="Zhang R.-G."/>
            <person name="Yun Q.-Z."/>
            <person name="Chai Y.-H."/>
            <person name="Lu J.-Y."/>
            <person name="Li Y."/>
            <person name="Zhao S.-W."/>
            <person name="Mao J.-F."/>
            <person name="Jia S.-G."/>
            <person name="Mao Y.-M."/>
        </authorList>
    </citation>
    <scope>NUCLEOTIDE SEQUENCE</scope>
    <source>
        <strain evidence="2">AT0</strain>
        <tissue evidence="2">Leaf</tissue>
    </source>
</reference>
<evidence type="ECO:0008006" key="4">
    <source>
        <dbReference type="Google" id="ProtNLM"/>
    </source>
</evidence>
<accession>A0A978USI5</accession>
<evidence type="ECO:0000256" key="1">
    <source>
        <dbReference type="ARBA" id="ARBA00006974"/>
    </source>
</evidence>
<evidence type="ECO:0000313" key="3">
    <source>
        <dbReference type="Proteomes" id="UP000813462"/>
    </source>
</evidence>